<dbReference type="RefSeq" id="WP_025352441.1">
    <property type="nucleotide sequence ID" value="NZ_CP006850.1"/>
</dbReference>
<name>W5TPN0_9NOCA</name>
<organism evidence="2 3">
    <name type="scientific">Nocardia nova SH22a</name>
    <dbReference type="NCBI Taxonomy" id="1415166"/>
    <lineage>
        <taxon>Bacteria</taxon>
        <taxon>Bacillati</taxon>
        <taxon>Actinomycetota</taxon>
        <taxon>Actinomycetes</taxon>
        <taxon>Mycobacteriales</taxon>
        <taxon>Nocardiaceae</taxon>
        <taxon>Nocardia</taxon>
    </lineage>
</organism>
<reference evidence="2 3" key="1">
    <citation type="journal article" date="2014" name="Appl. Environ. Microbiol.">
        <title>Insights into the Microbial Degradation of Rubber and Gutta-Percha by Analysis of the Complete Genome of Nocardia nova SH22a.</title>
        <authorList>
            <person name="Luo Q."/>
            <person name="Hiessl S."/>
            <person name="Poehlein A."/>
            <person name="Daniel R."/>
            <person name="Steinbuchel A."/>
        </authorList>
    </citation>
    <scope>NUCLEOTIDE SEQUENCE [LARGE SCALE GENOMIC DNA]</scope>
    <source>
        <strain evidence="2">SH22a</strain>
    </source>
</reference>
<evidence type="ECO:0000313" key="3">
    <source>
        <dbReference type="Proteomes" id="UP000019150"/>
    </source>
</evidence>
<dbReference type="EMBL" id="CP006850">
    <property type="protein sequence ID" value="AHH21114.1"/>
    <property type="molecule type" value="Genomic_DNA"/>
</dbReference>
<evidence type="ECO:0000313" key="2">
    <source>
        <dbReference type="EMBL" id="AHH21114.1"/>
    </source>
</evidence>
<dbReference type="AlphaFoldDB" id="W5TPN0"/>
<proteinExistence type="predicted"/>
<dbReference type="KEGG" id="nno:NONO_c63440"/>
<accession>W5TPN0</accession>
<keyword evidence="3" id="KW-1185">Reference proteome</keyword>
<dbReference type="eggNOG" id="ENOG50334NT">
    <property type="taxonomic scope" value="Bacteria"/>
</dbReference>
<gene>
    <name evidence="2" type="ORF">NONO_c63440</name>
</gene>
<evidence type="ECO:0000256" key="1">
    <source>
        <dbReference type="SAM" id="MobiDB-lite"/>
    </source>
</evidence>
<sequence length="152" mass="16587">MARSVRPTVTERLDAAAELLDGTVTDAGGLWSRATVWILRIALEQAVDGLWARISPPLARCSMRAQLLALETCAGPELAGRVAGLWAVLSRSGHHLDSEPAPTVGELRDWYDETARLAEELDRIGTAGVPAVFSRPRPPRSNRSAAARRRRR</sequence>
<dbReference type="STRING" id="1415166.NONO_c63440"/>
<dbReference type="Proteomes" id="UP000019150">
    <property type="component" value="Chromosome"/>
</dbReference>
<dbReference type="PATRIC" id="fig|1415166.3.peg.6516"/>
<protein>
    <recommendedName>
        <fullName evidence="4">SAV-6107-like HEPN domain-containing protein</fullName>
    </recommendedName>
</protein>
<feature type="region of interest" description="Disordered" evidence="1">
    <location>
        <begin position="128"/>
        <end position="152"/>
    </location>
</feature>
<dbReference type="HOGENOM" id="CLU_142836_0_0_11"/>
<evidence type="ECO:0008006" key="4">
    <source>
        <dbReference type="Google" id="ProtNLM"/>
    </source>
</evidence>